<dbReference type="InterPro" id="IPR050951">
    <property type="entry name" value="Retrovirus_Pol_polyprotein"/>
</dbReference>
<dbReference type="InterPro" id="IPR021109">
    <property type="entry name" value="Peptidase_aspartic_dom_sf"/>
</dbReference>
<dbReference type="InterPro" id="IPR043502">
    <property type="entry name" value="DNA/RNA_pol_sf"/>
</dbReference>
<dbReference type="GO" id="GO:0003676">
    <property type="term" value="F:nucleic acid binding"/>
    <property type="evidence" value="ECO:0007669"/>
    <property type="project" value="InterPro"/>
</dbReference>
<evidence type="ECO:0000313" key="4">
    <source>
        <dbReference type="Proteomes" id="UP001054252"/>
    </source>
</evidence>
<dbReference type="Pfam" id="PF03732">
    <property type="entry name" value="Retrotrans_gag"/>
    <property type="match status" value="1"/>
</dbReference>
<dbReference type="InterPro" id="IPR001584">
    <property type="entry name" value="Integrase_cat-core"/>
</dbReference>
<feature type="domain" description="Chromo" evidence="1">
    <location>
        <begin position="773"/>
        <end position="823"/>
    </location>
</feature>
<keyword evidence="4" id="KW-1185">Reference proteome</keyword>
<dbReference type="InterPro" id="IPR012337">
    <property type="entry name" value="RNaseH-like_sf"/>
</dbReference>
<evidence type="ECO:0000259" key="2">
    <source>
        <dbReference type="PROSITE" id="PS50994"/>
    </source>
</evidence>
<sequence length="823" mass="94421">MYMKGEALQWLQAYMKGKIEWPAWEEFCTVVCVRFGVASKMKLVAKWRNVVQMGTVLEYQQDIVKIKAKVACSEEVVVEMFIGGWKEEIRHDKFKPANWSQSRSVAPAPFSNTSLRFPRIPPFNKKNNALLSSITPQPSRNKSIKALSKKQLEENKAKGLCFWCDKQFVLGHKCPKKKLFNIEVILFEEEEMDIAEVVRIVGKRSLMILIDFGSTHNFLDSKFAQELGCTLEDVKQFQVSMANGSQLSSSRRGVNFTWKMQGLEFQSEMLLLPLGEYDVILGIQWLKPLGKVLWDFQSKTLGFTYKEKPMVLHAAPKPHIKWVDNDKMLETIQKATDSNKEKPMVLHAAPKPHKWVDNDKMLETIQKATDSSKVKLFMVQSLNKGACGVQLSRVETNDDPHLRQLLKVYFDVFEEPKELPPHRVQDHSIPLKGGIEPINVRPYRYPNIQKQVMEQLVQEMLQRGGKENTMADALSRVPSTQITSLAISTVDTSLFSEIQQSWQADEEVIRACSAPLTELLAFSIGKPLPILDKVWEDISMDFIEGLPPSQGRTIIMVVFDRLSKYAHFVALAHPYTASKVVELFVQNIKRLHRMLKSVISDQDTAFTSVFWRELFRLCQITLRMSSAYHLQTNGQTEVVNHCLETYLRSMCGIRPKEWVQWLPLAERWYNTNFHTTFKATPFEVLYGQAPPFHIPHIPGDSRIAGVDRSLQAREAAYLKLQPCQQLSLLQQKQHKLSPRVHNVFHVSLLKKKVGEATIVIPLPSLLLDALPVYEPEVVLDRTIKADNNKPQTMWLIKWKGRGIEEASWESVDDIQLRFPSFHP</sequence>
<gene>
    <name evidence="3" type="ORF">SLEP1_g30075</name>
</gene>
<dbReference type="InterPro" id="IPR036397">
    <property type="entry name" value="RNaseH_sf"/>
</dbReference>
<organism evidence="3 4">
    <name type="scientific">Rubroshorea leprosula</name>
    <dbReference type="NCBI Taxonomy" id="152421"/>
    <lineage>
        <taxon>Eukaryota</taxon>
        <taxon>Viridiplantae</taxon>
        <taxon>Streptophyta</taxon>
        <taxon>Embryophyta</taxon>
        <taxon>Tracheophyta</taxon>
        <taxon>Spermatophyta</taxon>
        <taxon>Magnoliopsida</taxon>
        <taxon>eudicotyledons</taxon>
        <taxon>Gunneridae</taxon>
        <taxon>Pentapetalae</taxon>
        <taxon>rosids</taxon>
        <taxon>malvids</taxon>
        <taxon>Malvales</taxon>
        <taxon>Dipterocarpaceae</taxon>
        <taxon>Rubroshorea</taxon>
    </lineage>
</organism>
<feature type="domain" description="Integrase catalytic" evidence="2">
    <location>
        <begin position="525"/>
        <end position="689"/>
    </location>
</feature>
<protein>
    <submittedName>
        <fullName evidence="3">Uncharacterized protein</fullName>
    </submittedName>
</protein>
<dbReference type="InterPro" id="IPR005162">
    <property type="entry name" value="Retrotrans_gag_dom"/>
</dbReference>
<dbReference type="PANTHER" id="PTHR37984">
    <property type="entry name" value="PROTEIN CBG26694"/>
    <property type="match status" value="1"/>
</dbReference>
<dbReference type="SUPFAM" id="SSF53098">
    <property type="entry name" value="Ribonuclease H-like"/>
    <property type="match status" value="1"/>
</dbReference>
<dbReference type="PANTHER" id="PTHR37984:SF15">
    <property type="entry name" value="INTEGRASE CATALYTIC DOMAIN-CONTAINING PROTEIN"/>
    <property type="match status" value="1"/>
</dbReference>
<dbReference type="GO" id="GO:0016779">
    <property type="term" value="F:nucleotidyltransferase activity"/>
    <property type="evidence" value="ECO:0007669"/>
    <property type="project" value="UniProtKB-KW"/>
</dbReference>
<dbReference type="PROSITE" id="PS50994">
    <property type="entry name" value="INTEGRASE"/>
    <property type="match status" value="1"/>
</dbReference>
<dbReference type="GO" id="GO:0004519">
    <property type="term" value="F:endonuclease activity"/>
    <property type="evidence" value="ECO:0007669"/>
    <property type="project" value="UniProtKB-KW"/>
</dbReference>
<dbReference type="Proteomes" id="UP001054252">
    <property type="component" value="Unassembled WGS sequence"/>
</dbReference>
<dbReference type="SUPFAM" id="SSF56672">
    <property type="entry name" value="DNA/RNA polymerases"/>
    <property type="match status" value="1"/>
</dbReference>
<dbReference type="EMBL" id="BPVZ01000054">
    <property type="protein sequence ID" value="GKV19875.1"/>
    <property type="molecule type" value="Genomic_DNA"/>
</dbReference>
<evidence type="ECO:0000313" key="3">
    <source>
        <dbReference type="EMBL" id="GKV19875.1"/>
    </source>
</evidence>
<accession>A0AAV5K966</accession>
<dbReference type="GO" id="GO:0015074">
    <property type="term" value="P:DNA integration"/>
    <property type="evidence" value="ECO:0007669"/>
    <property type="project" value="InterPro"/>
</dbReference>
<dbReference type="Gene3D" id="2.40.50.40">
    <property type="match status" value="1"/>
</dbReference>
<dbReference type="CDD" id="cd00303">
    <property type="entry name" value="retropepsin_like"/>
    <property type="match status" value="1"/>
</dbReference>
<dbReference type="Pfam" id="PF08284">
    <property type="entry name" value="RVP_2"/>
    <property type="match status" value="1"/>
</dbReference>
<dbReference type="SUPFAM" id="SSF54160">
    <property type="entry name" value="Chromo domain-like"/>
    <property type="match status" value="1"/>
</dbReference>
<dbReference type="InterPro" id="IPR016197">
    <property type="entry name" value="Chromo-like_dom_sf"/>
</dbReference>
<dbReference type="AlphaFoldDB" id="A0AAV5K966"/>
<name>A0AAV5K966_9ROSI</name>
<dbReference type="Gene3D" id="2.40.70.10">
    <property type="entry name" value="Acid Proteases"/>
    <property type="match status" value="1"/>
</dbReference>
<dbReference type="PROSITE" id="PS50013">
    <property type="entry name" value="CHROMO_2"/>
    <property type="match status" value="1"/>
</dbReference>
<dbReference type="Gene3D" id="3.30.420.10">
    <property type="entry name" value="Ribonuclease H-like superfamily/Ribonuclease H"/>
    <property type="match status" value="1"/>
</dbReference>
<comment type="caution">
    <text evidence="3">The sequence shown here is derived from an EMBL/GenBank/DDBJ whole genome shotgun (WGS) entry which is preliminary data.</text>
</comment>
<proteinExistence type="predicted"/>
<dbReference type="InterPro" id="IPR000953">
    <property type="entry name" value="Chromo/chromo_shadow_dom"/>
</dbReference>
<evidence type="ECO:0000259" key="1">
    <source>
        <dbReference type="PROSITE" id="PS50013"/>
    </source>
</evidence>
<reference evidence="3 4" key="1">
    <citation type="journal article" date="2021" name="Commun. Biol.">
        <title>The genome of Shorea leprosula (Dipterocarpaceae) highlights the ecological relevance of drought in aseasonal tropical rainforests.</title>
        <authorList>
            <person name="Ng K.K.S."/>
            <person name="Kobayashi M.J."/>
            <person name="Fawcett J.A."/>
            <person name="Hatakeyama M."/>
            <person name="Paape T."/>
            <person name="Ng C.H."/>
            <person name="Ang C.C."/>
            <person name="Tnah L.H."/>
            <person name="Lee C.T."/>
            <person name="Nishiyama T."/>
            <person name="Sese J."/>
            <person name="O'Brien M.J."/>
            <person name="Copetti D."/>
            <person name="Mohd Noor M.I."/>
            <person name="Ong R.C."/>
            <person name="Putra M."/>
            <person name="Sireger I.Z."/>
            <person name="Indrioko S."/>
            <person name="Kosugi Y."/>
            <person name="Izuno A."/>
            <person name="Isagi Y."/>
            <person name="Lee S.L."/>
            <person name="Shimizu K.K."/>
        </authorList>
    </citation>
    <scope>NUCLEOTIDE SEQUENCE [LARGE SCALE GENOMIC DNA]</scope>
    <source>
        <strain evidence="3">214</strain>
    </source>
</reference>